<name>A0A644XV88_9ZZZZ</name>
<proteinExistence type="predicted"/>
<reference evidence="1" key="1">
    <citation type="submission" date="2019-08" db="EMBL/GenBank/DDBJ databases">
        <authorList>
            <person name="Kucharzyk K."/>
            <person name="Murdoch R.W."/>
            <person name="Higgins S."/>
            <person name="Loffler F."/>
        </authorList>
    </citation>
    <scope>NUCLEOTIDE SEQUENCE</scope>
</reference>
<protein>
    <submittedName>
        <fullName evidence="1">Uncharacterized protein</fullName>
    </submittedName>
</protein>
<accession>A0A644XV88</accession>
<gene>
    <name evidence="1" type="ORF">SDC9_66243</name>
</gene>
<evidence type="ECO:0000313" key="1">
    <source>
        <dbReference type="EMBL" id="MPM19817.1"/>
    </source>
</evidence>
<dbReference type="EMBL" id="VSSQ01003249">
    <property type="protein sequence ID" value="MPM19817.1"/>
    <property type="molecule type" value="Genomic_DNA"/>
</dbReference>
<dbReference type="AlphaFoldDB" id="A0A644XV88"/>
<organism evidence="1">
    <name type="scientific">bioreactor metagenome</name>
    <dbReference type="NCBI Taxonomy" id="1076179"/>
    <lineage>
        <taxon>unclassified sequences</taxon>
        <taxon>metagenomes</taxon>
        <taxon>ecological metagenomes</taxon>
    </lineage>
</organism>
<comment type="caution">
    <text evidence="1">The sequence shown here is derived from an EMBL/GenBank/DDBJ whole genome shotgun (WGS) entry which is preliminary data.</text>
</comment>
<sequence length="126" mass="15267">MWLVDCTRKKTALCDGSLGTNQFGRCFSGMDIHVVFTQKRHKLFRTFVHRHFSKIRFLRRLSNGLDDFIDEGDLGSDTSTIIRNIIQTFLDDFRKVLRQYFRCFRLINLRDRFTDLWNFLQQRFYL</sequence>